<proteinExistence type="predicted"/>
<evidence type="ECO:0000313" key="1">
    <source>
        <dbReference type="EMBL" id="CAG6778449.1"/>
    </source>
</evidence>
<sequence length="138" mass="15576">MGNYKAESTLLPTSYTTIQQWVSHSLFLKIIIGLSSESTFLEEFKNFNFSMVPLSEKINKNTYEILKKSTCFKAGPIVGWTMRKNVALWGRGRVGDGAVPESVSRTGRVWLGQTGDGRSFSWFLAFYSGKRKLFSIDT</sequence>
<accession>A0A8D9B864</accession>
<name>A0A8D9B864_9HEMI</name>
<dbReference type="EMBL" id="HBUF01609672">
    <property type="protein sequence ID" value="CAG6778449.1"/>
    <property type="molecule type" value="Transcribed_RNA"/>
</dbReference>
<organism evidence="1">
    <name type="scientific">Cacopsylla melanoneura</name>
    <dbReference type="NCBI Taxonomy" id="428564"/>
    <lineage>
        <taxon>Eukaryota</taxon>
        <taxon>Metazoa</taxon>
        <taxon>Ecdysozoa</taxon>
        <taxon>Arthropoda</taxon>
        <taxon>Hexapoda</taxon>
        <taxon>Insecta</taxon>
        <taxon>Pterygota</taxon>
        <taxon>Neoptera</taxon>
        <taxon>Paraneoptera</taxon>
        <taxon>Hemiptera</taxon>
        <taxon>Sternorrhyncha</taxon>
        <taxon>Psylloidea</taxon>
        <taxon>Psyllidae</taxon>
        <taxon>Psyllinae</taxon>
        <taxon>Cacopsylla</taxon>
    </lineage>
</organism>
<protein>
    <submittedName>
        <fullName evidence="1">Uncharacterized protein</fullName>
    </submittedName>
</protein>
<reference evidence="1" key="1">
    <citation type="submission" date="2021-05" db="EMBL/GenBank/DDBJ databases">
        <authorList>
            <person name="Alioto T."/>
            <person name="Alioto T."/>
            <person name="Gomez Garrido J."/>
        </authorList>
    </citation>
    <scope>NUCLEOTIDE SEQUENCE</scope>
</reference>
<dbReference type="AlphaFoldDB" id="A0A8D9B864"/>